<keyword evidence="1" id="KW-0812">Transmembrane</keyword>
<proteinExistence type="predicted"/>
<evidence type="ECO:0000313" key="3">
    <source>
        <dbReference type="Proteomes" id="UP001321582"/>
    </source>
</evidence>
<dbReference type="EMBL" id="AP027059">
    <property type="protein sequence ID" value="BDU49663.1"/>
    <property type="molecule type" value="Genomic_DNA"/>
</dbReference>
<gene>
    <name evidence="2" type="ORF">HLVA_02320</name>
</gene>
<evidence type="ECO:0000313" key="2">
    <source>
        <dbReference type="EMBL" id="BDU49663.1"/>
    </source>
</evidence>
<protein>
    <recommendedName>
        <fullName evidence="4">Prepilin-type N-terminal cleavage/methylation domain-containing protein</fullName>
    </recommendedName>
</protein>
<sequence length="126" mass="14775">MKRESGLTVIEVVIAFLIIIIVSFYTYPKYEEFIKLSKETALVQELKVLREGVYFYVLKYNKYPASLKELEQKGFIDFNGQSYTGLIIKKEKKDKNGNFLDPFGNIYIYEKEKGNVRSGTEEYKNE</sequence>
<keyword evidence="3" id="KW-1185">Reference proteome</keyword>
<dbReference type="KEGG" id="haby:HLVA_02320"/>
<keyword evidence="1" id="KW-0472">Membrane</keyword>
<reference evidence="2 3" key="1">
    <citation type="submission" date="2022-11" db="EMBL/GenBank/DDBJ databases">
        <title>Haliovirga abyssi gen. nov., sp. nov., a mesophilic fermentative bacterium isolated from the Iheya North hydrothermal field and the proposal of Haliovirgaceae fam. nov.</title>
        <authorList>
            <person name="Miyazaki U."/>
            <person name="Tame A."/>
            <person name="Miyazaki J."/>
            <person name="Takai K."/>
            <person name="Sawayama S."/>
            <person name="Kitajima M."/>
            <person name="Okamoto A."/>
            <person name="Nakagawa S."/>
        </authorList>
    </citation>
    <scope>NUCLEOTIDE SEQUENCE [LARGE SCALE GENOMIC DNA]</scope>
    <source>
        <strain evidence="2 3">IC12</strain>
    </source>
</reference>
<dbReference type="InterPro" id="IPR045584">
    <property type="entry name" value="Pilin-like"/>
</dbReference>
<dbReference type="RefSeq" id="WP_307904610.1">
    <property type="nucleotide sequence ID" value="NZ_AP027059.1"/>
</dbReference>
<keyword evidence="1" id="KW-1133">Transmembrane helix</keyword>
<dbReference type="Proteomes" id="UP001321582">
    <property type="component" value="Chromosome"/>
</dbReference>
<organism evidence="2 3">
    <name type="scientific">Haliovirga abyssi</name>
    <dbReference type="NCBI Taxonomy" id="2996794"/>
    <lineage>
        <taxon>Bacteria</taxon>
        <taxon>Fusobacteriati</taxon>
        <taxon>Fusobacteriota</taxon>
        <taxon>Fusobacteriia</taxon>
        <taxon>Fusobacteriales</taxon>
        <taxon>Haliovirgaceae</taxon>
        <taxon>Haliovirga</taxon>
    </lineage>
</organism>
<accession>A0AAU9DMW8</accession>
<evidence type="ECO:0008006" key="4">
    <source>
        <dbReference type="Google" id="ProtNLM"/>
    </source>
</evidence>
<name>A0AAU9DMW8_9FUSO</name>
<dbReference type="AlphaFoldDB" id="A0AAU9DMW8"/>
<feature type="transmembrane region" description="Helical" evidence="1">
    <location>
        <begin position="6"/>
        <end position="27"/>
    </location>
</feature>
<evidence type="ECO:0000256" key="1">
    <source>
        <dbReference type="SAM" id="Phobius"/>
    </source>
</evidence>
<dbReference type="SUPFAM" id="SSF54523">
    <property type="entry name" value="Pili subunits"/>
    <property type="match status" value="1"/>
</dbReference>